<evidence type="ECO:0000259" key="2">
    <source>
        <dbReference type="Pfam" id="PF05239"/>
    </source>
</evidence>
<dbReference type="AlphaFoldDB" id="A0A844GR89"/>
<dbReference type="PANTHER" id="PTHR36740">
    <property type="entry name" value="PRC DOMAIN-CONTAINING PROTEIN"/>
    <property type="match status" value="1"/>
</dbReference>
<feature type="compositionally biased region" description="Basic and acidic residues" evidence="1">
    <location>
        <begin position="278"/>
        <end position="288"/>
    </location>
</feature>
<name>A0A844GR89_9CHRO</name>
<dbReference type="RefSeq" id="WP_015219360.1">
    <property type="nucleotide sequence ID" value="NZ_WMIA01000009.1"/>
</dbReference>
<dbReference type="InterPro" id="IPR027275">
    <property type="entry name" value="PRC-brl_dom"/>
</dbReference>
<organism evidence="3 4">
    <name type="scientific">Cyanobacterium aponinum 0216</name>
    <dbReference type="NCBI Taxonomy" id="2676140"/>
    <lineage>
        <taxon>Bacteria</taxon>
        <taxon>Bacillati</taxon>
        <taxon>Cyanobacteriota</taxon>
        <taxon>Cyanophyceae</taxon>
        <taxon>Oscillatoriophycideae</taxon>
        <taxon>Chroococcales</taxon>
        <taxon>Geminocystaceae</taxon>
        <taxon>Cyanobacterium</taxon>
    </lineage>
</organism>
<sequence length="322" mass="36924">MIDAQSSLRNEFLNTQVITRNTGKRLGVVKEVLVDVDRREVVALGLRDNRLAMSGIPKYMYLDRISQMGDVVLVEDEDVIEDVDIDLYSALINSEVVTETGEPLGKVRDFQFNQENGQLNSLIIAAIGLPQIPEQLISTYEISVDEIVSSGPNRIIVFEGAEERVTQITVGLLERLGIGRPPWEKDEDEMYYAPTTPPENQLPTGVPMRPVAQPKPQRTAVVEENWTEDEWEQAEVITPPPARRQEAMAYQEEIEEDNWGESGVEREPAPRYQLNNYDKSETRSKYDESLEDDMWDDDVEDDYRPQKVNIPQKQKMPEYEEY</sequence>
<dbReference type="InterPro" id="IPR011033">
    <property type="entry name" value="PRC_barrel-like_sf"/>
</dbReference>
<proteinExistence type="predicted"/>
<evidence type="ECO:0000256" key="1">
    <source>
        <dbReference type="SAM" id="MobiDB-lite"/>
    </source>
</evidence>
<evidence type="ECO:0000313" key="3">
    <source>
        <dbReference type="EMBL" id="MTF38997.1"/>
    </source>
</evidence>
<dbReference type="Proteomes" id="UP000437131">
    <property type="component" value="Unassembled WGS sequence"/>
</dbReference>
<reference evidence="3 4" key="1">
    <citation type="submission" date="2019-11" db="EMBL/GenBank/DDBJ databases">
        <title>Isolation of a new High Light Tolerant Cyanobacteria.</title>
        <authorList>
            <person name="Dobson Z."/>
            <person name="Vaughn N."/>
            <person name="Vaughn M."/>
            <person name="Fromme P."/>
            <person name="Mazor Y."/>
        </authorList>
    </citation>
    <scope>NUCLEOTIDE SEQUENCE [LARGE SCALE GENOMIC DNA]</scope>
    <source>
        <strain evidence="3 4">0216</strain>
    </source>
</reference>
<feature type="domain" description="PRC-barrel" evidence="2">
    <location>
        <begin position="87"/>
        <end position="163"/>
    </location>
</feature>
<feature type="domain" description="PRC-barrel" evidence="2">
    <location>
        <begin position="9"/>
        <end position="51"/>
    </location>
</feature>
<accession>A0A844GR89</accession>
<dbReference type="SUPFAM" id="SSF50346">
    <property type="entry name" value="PRC-barrel domain"/>
    <property type="match status" value="2"/>
</dbReference>
<dbReference type="EMBL" id="WMIA01000009">
    <property type="protein sequence ID" value="MTF38997.1"/>
    <property type="molecule type" value="Genomic_DNA"/>
</dbReference>
<dbReference type="Gene3D" id="2.30.30.240">
    <property type="entry name" value="PRC-barrel domain"/>
    <property type="match status" value="2"/>
</dbReference>
<comment type="caution">
    <text evidence="3">The sequence shown here is derived from an EMBL/GenBank/DDBJ whole genome shotgun (WGS) entry which is preliminary data.</text>
</comment>
<evidence type="ECO:0000313" key="4">
    <source>
        <dbReference type="Proteomes" id="UP000437131"/>
    </source>
</evidence>
<gene>
    <name evidence="3" type="ORF">GGC33_08655</name>
</gene>
<protein>
    <submittedName>
        <fullName evidence="3">Photosystem reaction center subunit H</fullName>
    </submittedName>
</protein>
<dbReference type="PANTHER" id="PTHR36740:SF1">
    <property type="entry name" value="PRC-BARREL DOMAIN-CONTAINING PROTEIN"/>
    <property type="match status" value="1"/>
</dbReference>
<feature type="region of interest" description="Disordered" evidence="1">
    <location>
        <begin position="252"/>
        <end position="322"/>
    </location>
</feature>
<dbReference type="Pfam" id="PF05239">
    <property type="entry name" value="PRC"/>
    <property type="match status" value="2"/>
</dbReference>
<feature type="compositionally biased region" description="Acidic residues" evidence="1">
    <location>
        <begin position="289"/>
        <end position="301"/>
    </location>
</feature>